<dbReference type="Proteomes" id="UP000266723">
    <property type="component" value="Unassembled WGS sequence"/>
</dbReference>
<accession>A0ABQ7A5A2</accession>
<evidence type="ECO:0000313" key="1">
    <source>
        <dbReference type="EMBL" id="KAF3492834.1"/>
    </source>
</evidence>
<keyword evidence="2" id="KW-1185">Reference proteome</keyword>
<name>A0ABQ7A5A2_BRACR</name>
<organism evidence="1 2">
    <name type="scientific">Brassica cretica</name>
    <name type="common">Mustard</name>
    <dbReference type="NCBI Taxonomy" id="69181"/>
    <lineage>
        <taxon>Eukaryota</taxon>
        <taxon>Viridiplantae</taxon>
        <taxon>Streptophyta</taxon>
        <taxon>Embryophyta</taxon>
        <taxon>Tracheophyta</taxon>
        <taxon>Spermatophyta</taxon>
        <taxon>Magnoliopsida</taxon>
        <taxon>eudicotyledons</taxon>
        <taxon>Gunneridae</taxon>
        <taxon>Pentapetalae</taxon>
        <taxon>rosids</taxon>
        <taxon>malvids</taxon>
        <taxon>Brassicales</taxon>
        <taxon>Brassicaceae</taxon>
        <taxon>Brassiceae</taxon>
        <taxon>Brassica</taxon>
    </lineage>
</organism>
<evidence type="ECO:0000313" key="2">
    <source>
        <dbReference type="Proteomes" id="UP000266723"/>
    </source>
</evidence>
<reference evidence="1 2" key="1">
    <citation type="journal article" date="2020" name="BMC Genomics">
        <title>Intraspecific diversification of the crop wild relative Brassica cretica Lam. using demographic model selection.</title>
        <authorList>
            <person name="Kioukis A."/>
            <person name="Michalopoulou V.A."/>
            <person name="Briers L."/>
            <person name="Pirintsos S."/>
            <person name="Studholme D.J."/>
            <person name="Pavlidis P."/>
            <person name="Sarris P.F."/>
        </authorList>
    </citation>
    <scope>NUCLEOTIDE SEQUENCE [LARGE SCALE GENOMIC DNA]</scope>
    <source>
        <strain evidence="2">cv. PFS-1207/04</strain>
    </source>
</reference>
<protein>
    <submittedName>
        <fullName evidence="1">Uncharacterized protein</fullName>
    </submittedName>
</protein>
<gene>
    <name evidence="1" type="ORF">DY000_02052764</name>
</gene>
<sequence>MAKLALRGDVCGKAVSWELGTTIGWWLIIDDHALGFLYSLGTHPGNTHKWSGEKREGRTPLLMAKTALKADAACARGVRTSMIREGTRYSEIKYKETQCVKECIGWKNKTDRFDWDIIPWPSMSWAWYHKLISKKMSDDA</sequence>
<comment type="caution">
    <text evidence="1">The sequence shown here is derived from an EMBL/GenBank/DDBJ whole genome shotgun (WGS) entry which is preliminary data.</text>
</comment>
<proteinExistence type="predicted"/>
<dbReference type="EMBL" id="QGKV02002055">
    <property type="protein sequence ID" value="KAF3492834.1"/>
    <property type="molecule type" value="Genomic_DNA"/>
</dbReference>